<dbReference type="GO" id="GO:0030313">
    <property type="term" value="C:cell envelope"/>
    <property type="evidence" value="ECO:0007669"/>
    <property type="project" value="UniProtKB-SubCell"/>
</dbReference>
<sequence length="320" mass="34444">MPADPVGMKRLACILCLLPALALAEPLRLQGYVEGEYVRVAPTGAGTLAGVEVREGERVTAGAPLFALDTLVERAVRDQAVADLERAEAQLADLRKGKRPDELKAIAEQKAEALAALRLSEATLKRQDILARNDYASRARLDEARAALERDRAQVRRLEAEYRTALLGARPDEIAAQEALVGQKRLELAKADKRLLDLSPKAPADAVVEKVYYRVGEFVPAGQPVVSLLPPGNVKLVFFLPEPRLGAVKLGDAVGYACDRCAAGEARVSFIATQAEYTPPVIYSVESRDKLVFRVEARGAAAAPLALNPGQPVDVSVPAR</sequence>
<dbReference type="EMBL" id="AP007255">
    <property type="protein sequence ID" value="BAE48985.1"/>
    <property type="molecule type" value="Genomic_DNA"/>
</dbReference>
<dbReference type="PANTHER" id="PTHR32347:SF23">
    <property type="entry name" value="BLL5650 PROTEIN"/>
    <property type="match status" value="1"/>
</dbReference>
<gene>
    <name evidence="3" type="ordered locus">amb0181</name>
</gene>
<dbReference type="InterPro" id="IPR050465">
    <property type="entry name" value="UPF0194_transport"/>
</dbReference>
<keyword evidence="4" id="KW-1185">Reference proteome</keyword>
<dbReference type="HOGENOM" id="CLU_018816_6_5_5"/>
<keyword evidence="2" id="KW-0175">Coiled coil</keyword>
<evidence type="ECO:0000256" key="1">
    <source>
        <dbReference type="ARBA" id="ARBA00004196"/>
    </source>
</evidence>
<accession>Q2WAZ0</accession>
<proteinExistence type="predicted"/>
<evidence type="ECO:0000313" key="3">
    <source>
        <dbReference type="EMBL" id="BAE48985.1"/>
    </source>
</evidence>
<comment type="subcellular location">
    <subcellularLocation>
        <location evidence="1">Cell envelope</location>
    </subcellularLocation>
</comment>
<organism evidence="3 4">
    <name type="scientific">Paramagnetospirillum magneticum (strain ATCC 700264 / AMB-1)</name>
    <name type="common">Magnetospirillum magneticum</name>
    <dbReference type="NCBI Taxonomy" id="342108"/>
    <lineage>
        <taxon>Bacteria</taxon>
        <taxon>Pseudomonadati</taxon>
        <taxon>Pseudomonadota</taxon>
        <taxon>Alphaproteobacteria</taxon>
        <taxon>Rhodospirillales</taxon>
        <taxon>Magnetospirillaceae</taxon>
        <taxon>Paramagnetospirillum</taxon>
    </lineage>
</organism>
<dbReference type="SUPFAM" id="SSF111369">
    <property type="entry name" value="HlyD-like secretion proteins"/>
    <property type="match status" value="1"/>
</dbReference>
<dbReference type="Gene3D" id="1.10.287.470">
    <property type="entry name" value="Helix hairpin bin"/>
    <property type="match status" value="1"/>
</dbReference>
<dbReference type="Gene3D" id="2.40.50.100">
    <property type="match status" value="1"/>
</dbReference>
<dbReference type="Proteomes" id="UP000007058">
    <property type="component" value="Chromosome"/>
</dbReference>
<dbReference type="STRING" id="342108.amb0181"/>
<dbReference type="KEGG" id="mag:amb0181"/>
<dbReference type="AlphaFoldDB" id="Q2WAZ0"/>
<evidence type="ECO:0000313" key="4">
    <source>
        <dbReference type="Proteomes" id="UP000007058"/>
    </source>
</evidence>
<dbReference type="PANTHER" id="PTHR32347">
    <property type="entry name" value="EFFLUX SYSTEM COMPONENT YKNX-RELATED"/>
    <property type="match status" value="1"/>
</dbReference>
<protein>
    <submittedName>
        <fullName evidence="3">Membrane-fusion protein</fullName>
    </submittedName>
</protein>
<name>Q2WAZ0_PARM1</name>
<evidence type="ECO:0000256" key="2">
    <source>
        <dbReference type="ARBA" id="ARBA00023054"/>
    </source>
</evidence>
<reference evidence="3 4" key="1">
    <citation type="journal article" date="2005" name="DNA Res.">
        <title>Complete genome sequence of the facultative anaerobic magnetotactic bacterium Magnetospirillum sp. strain AMB-1.</title>
        <authorList>
            <person name="Matsunaga T."/>
            <person name="Okamura Y."/>
            <person name="Fukuda Y."/>
            <person name="Wahyudi A.T."/>
            <person name="Murase Y."/>
            <person name="Takeyama H."/>
        </authorList>
    </citation>
    <scope>NUCLEOTIDE SEQUENCE [LARGE SCALE GENOMIC DNA]</scope>
    <source>
        <strain evidence="4">ATCC 700264 / AMB-1</strain>
    </source>
</reference>